<evidence type="ECO:0000256" key="1">
    <source>
        <dbReference type="ARBA" id="ARBA00001974"/>
    </source>
</evidence>
<dbReference type="InterPro" id="IPR001041">
    <property type="entry name" value="2Fe-2S_ferredoxin-type"/>
</dbReference>
<evidence type="ECO:0000256" key="2">
    <source>
        <dbReference type="ARBA" id="ARBA00022630"/>
    </source>
</evidence>
<evidence type="ECO:0000256" key="8">
    <source>
        <dbReference type="ARBA" id="ARBA00023014"/>
    </source>
</evidence>
<evidence type="ECO:0000259" key="10">
    <source>
        <dbReference type="PROSITE" id="PS51384"/>
    </source>
</evidence>
<evidence type="ECO:0000259" key="9">
    <source>
        <dbReference type="PROSITE" id="PS51085"/>
    </source>
</evidence>
<evidence type="ECO:0000313" key="14">
    <source>
        <dbReference type="Proteomes" id="UP000290037"/>
    </source>
</evidence>
<comment type="cofactor">
    <cofactor evidence="1">
        <name>FAD</name>
        <dbReference type="ChEBI" id="CHEBI:57692"/>
    </cofactor>
</comment>
<dbReference type="SUPFAM" id="SSF54292">
    <property type="entry name" value="2Fe-2S ferredoxin-like"/>
    <property type="match status" value="1"/>
</dbReference>
<reference evidence="13" key="1">
    <citation type="submission" date="2016-11" db="EMBL/GenBank/DDBJ databases">
        <authorList>
            <person name="Varghese N."/>
            <person name="Submissions S."/>
        </authorList>
    </citation>
    <scope>NUCLEOTIDE SEQUENCE [LARGE SCALE GENOMIC DNA]</scope>
    <source>
        <strain evidence="13">DSM 19859</strain>
    </source>
</reference>
<keyword evidence="2" id="KW-0285">Flavoprotein</keyword>
<dbReference type="PROSITE" id="PS51384">
    <property type="entry name" value="FAD_FR"/>
    <property type="match status" value="1"/>
</dbReference>
<sequence>MSDFHALTIQDITRETQQAVSITFGVPNALKEAFTFKAGQYITLKTKIDGKEVRRAYSLCSTPKSGNLKVAVKEVQGGTFSVLANNKLTVGESLEVHPPEGKFIVEPNGENQKDYVAFAAGSGITPVLSIVKTVLEEEPKSRFVLAYGNRTVEETIFHKELLELQLKYPDRLFIEFIYSRKQETDAHFGRIEKATVNFVLKNKFKAHDFDQYFLCGPEEMINGVRGVLEENGVAKEQVKFELFTSSDDGEEIAEALDGQTTLKIVCDDEEFELVIPQDKIILDAALDNDIDAPHSCQGGICSSCIARVTEGTAVMRKNQILTDDEVEEGLILTCQALATSANLVVDYDDI</sequence>
<evidence type="ECO:0000256" key="3">
    <source>
        <dbReference type="ARBA" id="ARBA00022714"/>
    </source>
</evidence>
<keyword evidence="5" id="KW-0274">FAD</keyword>
<reference evidence="11 14" key="3">
    <citation type="submission" date="2018-07" db="EMBL/GenBank/DDBJ databases">
        <title>Leeuwenhoekiella genomics.</title>
        <authorList>
            <person name="Tahon G."/>
            <person name="Willems A."/>
        </authorList>
    </citation>
    <scope>NUCLEOTIDE SEQUENCE [LARGE SCALE GENOMIC DNA]</scope>
    <source>
        <strain evidence="11 14">LMG 24856</strain>
    </source>
</reference>
<proteinExistence type="predicted"/>
<keyword evidence="14" id="KW-1185">Reference proteome</keyword>
<dbReference type="InterPro" id="IPR036010">
    <property type="entry name" value="2Fe-2S_ferredoxin-like_sf"/>
</dbReference>
<evidence type="ECO:0000256" key="4">
    <source>
        <dbReference type="ARBA" id="ARBA00022723"/>
    </source>
</evidence>
<dbReference type="PANTHER" id="PTHR47354">
    <property type="entry name" value="NADH OXIDOREDUCTASE HCR"/>
    <property type="match status" value="1"/>
</dbReference>
<dbReference type="Pfam" id="PF00175">
    <property type="entry name" value="NAD_binding_1"/>
    <property type="match status" value="1"/>
</dbReference>
<dbReference type="InterPro" id="IPR012675">
    <property type="entry name" value="Beta-grasp_dom_sf"/>
</dbReference>
<dbReference type="GO" id="GO:0016491">
    <property type="term" value="F:oxidoreductase activity"/>
    <property type="evidence" value="ECO:0007669"/>
    <property type="project" value="UniProtKB-KW"/>
</dbReference>
<dbReference type="InterPro" id="IPR050415">
    <property type="entry name" value="MRET"/>
</dbReference>
<dbReference type="AlphaFoldDB" id="A0A1M5VV10"/>
<accession>A0A1M5VV10</accession>
<dbReference type="InterPro" id="IPR039261">
    <property type="entry name" value="FNR_nucleotide-bd"/>
</dbReference>
<gene>
    <name evidence="11" type="ORF">DSM01_205</name>
    <name evidence="12" type="ORF">SAMN04487999_0912</name>
</gene>
<dbReference type="EMBL" id="FQXT01000002">
    <property type="protein sequence ID" value="SHH78763.1"/>
    <property type="molecule type" value="Genomic_DNA"/>
</dbReference>
<evidence type="ECO:0000313" key="13">
    <source>
        <dbReference type="Proteomes" id="UP000184240"/>
    </source>
</evidence>
<dbReference type="Gene3D" id="2.40.30.10">
    <property type="entry name" value="Translation factors"/>
    <property type="match status" value="1"/>
</dbReference>
<evidence type="ECO:0000313" key="11">
    <source>
        <dbReference type="EMBL" id="RXG31069.1"/>
    </source>
</evidence>
<organism evidence="12 13">
    <name type="scientific">Leeuwenhoekiella palythoae</name>
    <dbReference type="NCBI Taxonomy" id="573501"/>
    <lineage>
        <taxon>Bacteria</taxon>
        <taxon>Pseudomonadati</taxon>
        <taxon>Bacteroidota</taxon>
        <taxon>Flavobacteriia</taxon>
        <taxon>Flavobacteriales</taxon>
        <taxon>Flavobacteriaceae</taxon>
        <taxon>Leeuwenhoekiella</taxon>
    </lineage>
</organism>
<dbReference type="Gene3D" id="3.40.50.80">
    <property type="entry name" value="Nucleotide-binding domain of ferredoxin-NADP reductase (FNR) module"/>
    <property type="match status" value="1"/>
</dbReference>
<evidence type="ECO:0000256" key="6">
    <source>
        <dbReference type="ARBA" id="ARBA00023002"/>
    </source>
</evidence>
<dbReference type="InterPro" id="IPR017927">
    <property type="entry name" value="FAD-bd_FR_type"/>
</dbReference>
<dbReference type="InterPro" id="IPR001433">
    <property type="entry name" value="OxRdtase_FAD/NAD-bd"/>
</dbReference>
<dbReference type="InterPro" id="IPR006058">
    <property type="entry name" value="2Fe2S_fd_BS"/>
</dbReference>
<dbReference type="Proteomes" id="UP000290037">
    <property type="component" value="Unassembled WGS sequence"/>
</dbReference>
<dbReference type="GO" id="GO:0046872">
    <property type="term" value="F:metal ion binding"/>
    <property type="evidence" value="ECO:0007669"/>
    <property type="project" value="UniProtKB-KW"/>
</dbReference>
<dbReference type="GO" id="GO:0050660">
    <property type="term" value="F:flavin adenine dinucleotide binding"/>
    <property type="evidence" value="ECO:0007669"/>
    <property type="project" value="TreeGrafter"/>
</dbReference>
<dbReference type="SUPFAM" id="SSF63380">
    <property type="entry name" value="Riboflavin synthase domain-like"/>
    <property type="match status" value="1"/>
</dbReference>
<dbReference type="Proteomes" id="UP000184240">
    <property type="component" value="Unassembled WGS sequence"/>
</dbReference>
<dbReference type="Pfam" id="PF00111">
    <property type="entry name" value="Fer2"/>
    <property type="match status" value="1"/>
</dbReference>
<dbReference type="PROSITE" id="PS00197">
    <property type="entry name" value="2FE2S_FER_1"/>
    <property type="match status" value="1"/>
</dbReference>
<dbReference type="CDD" id="cd00207">
    <property type="entry name" value="fer2"/>
    <property type="match status" value="1"/>
</dbReference>
<dbReference type="GO" id="GO:0051537">
    <property type="term" value="F:2 iron, 2 sulfur cluster binding"/>
    <property type="evidence" value="ECO:0007669"/>
    <property type="project" value="UniProtKB-KW"/>
</dbReference>
<protein>
    <submittedName>
        <fullName evidence="12">Ring-1,2-phenylacetyl-CoA epoxidase subunit PaaE</fullName>
    </submittedName>
</protein>
<dbReference type="InterPro" id="IPR017938">
    <property type="entry name" value="Riboflavin_synthase-like_b-brl"/>
</dbReference>
<dbReference type="Gene3D" id="3.10.20.30">
    <property type="match status" value="1"/>
</dbReference>
<dbReference type="PANTHER" id="PTHR47354:SF8">
    <property type="entry name" value="1,2-PHENYLACETYL-COA EPOXIDASE, SUBUNIT E"/>
    <property type="match status" value="1"/>
</dbReference>
<feature type="domain" description="2Fe-2S ferredoxin-type" evidence="9">
    <location>
        <begin position="260"/>
        <end position="350"/>
    </location>
</feature>
<name>A0A1M5VV10_9FLAO</name>
<keyword evidence="7" id="KW-0408">Iron</keyword>
<keyword evidence="8" id="KW-0411">Iron-sulfur</keyword>
<evidence type="ECO:0000313" key="12">
    <source>
        <dbReference type="EMBL" id="SHH78763.1"/>
    </source>
</evidence>
<keyword evidence="3" id="KW-0001">2Fe-2S</keyword>
<dbReference type="PRINTS" id="PR00406">
    <property type="entry name" value="CYTB5RDTASE"/>
</dbReference>
<dbReference type="InterPro" id="IPR008333">
    <property type="entry name" value="Cbr1-like_FAD-bd_dom"/>
</dbReference>
<dbReference type="SUPFAM" id="SSF52343">
    <property type="entry name" value="Ferredoxin reductase-like, C-terminal NADP-linked domain"/>
    <property type="match status" value="1"/>
</dbReference>
<feature type="domain" description="FAD-binding FR-type" evidence="10">
    <location>
        <begin position="2"/>
        <end position="106"/>
    </location>
</feature>
<dbReference type="OrthoDB" id="9789468at2"/>
<evidence type="ECO:0000256" key="7">
    <source>
        <dbReference type="ARBA" id="ARBA00023004"/>
    </source>
</evidence>
<keyword evidence="4" id="KW-0479">Metal-binding</keyword>
<dbReference type="Pfam" id="PF00970">
    <property type="entry name" value="FAD_binding_6"/>
    <property type="match status" value="1"/>
</dbReference>
<evidence type="ECO:0000256" key="5">
    <source>
        <dbReference type="ARBA" id="ARBA00022827"/>
    </source>
</evidence>
<dbReference type="RefSeq" id="WP_072980872.1">
    <property type="nucleotide sequence ID" value="NZ_FQXT01000002.1"/>
</dbReference>
<keyword evidence="6" id="KW-0560">Oxidoreductase</keyword>
<dbReference type="CDD" id="cd06214">
    <property type="entry name" value="PA_degradation_oxidoreductase_like"/>
    <property type="match status" value="1"/>
</dbReference>
<reference evidence="12" key="2">
    <citation type="submission" date="2016-11" db="EMBL/GenBank/DDBJ databases">
        <authorList>
            <person name="Jaros S."/>
            <person name="Januszkiewicz K."/>
            <person name="Wedrychowicz H."/>
        </authorList>
    </citation>
    <scope>NUCLEOTIDE SEQUENCE [LARGE SCALE GENOMIC DNA]</scope>
    <source>
        <strain evidence="12">DSM 19859</strain>
    </source>
</reference>
<dbReference type="STRING" id="573501.SAMN04487999_0912"/>
<dbReference type="PROSITE" id="PS51085">
    <property type="entry name" value="2FE2S_FER_2"/>
    <property type="match status" value="1"/>
</dbReference>
<dbReference type="EMBL" id="QOVN01000001">
    <property type="protein sequence ID" value="RXG31069.1"/>
    <property type="molecule type" value="Genomic_DNA"/>
</dbReference>